<protein>
    <submittedName>
        <fullName evidence="3">Sphingosine kinase related protein</fullName>
    </submittedName>
</protein>
<dbReference type="SMART" id="SM00046">
    <property type="entry name" value="DAGKc"/>
    <property type="match status" value="1"/>
</dbReference>
<dbReference type="PROSITE" id="PS50146">
    <property type="entry name" value="DAGK"/>
    <property type="match status" value="1"/>
</dbReference>
<dbReference type="STRING" id="670386.D3BEB1"/>
<evidence type="ECO:0000259" key="2">
    <source>
        <dbReference type="PROSITE" id="PS50146"/>
    </source>
</evidence>
<dbReference type="InterPro" id="IPR001206">
    <property type="entry name" value="Diacylglycerol_kinase_cat_dom"/>
</dbReference>
<dbReference type="InterPro" id="IPR050187">
    <property type="entry name" value="Lipid_Phosphate_FormReg"/>
</dbReference>
<dbReference type="AlphaFoldDB" id="D3BEB1"/>
<keyword evidence="4" id="KW-1185">Reference proteome</keyword>
<dbReference type="GeneID" id="31362548"/>
<dbReference type="Proteomes" id="UP000001396">
    <property type="component" value="Unassembled WGS sequence"/>
</dbReference>
<dbReference type="Gene3D" id="2.60.200.40">
    <property type="match status" value="1"/>
</dbReference>
<evidence type="ECO:0000256" key="1">
    <source>
        <dbReference type="SAM" id="MobiDB-lite"/>
    </source>
</evidence>
<sequence>MINNNHNNSNSNSNDNNNNNNNNDNNNNNSKIEIHNGGINSVRHLFENRGYHLHVTETRYKNDAYRISSQLSQKDCDGIVCVGGDGLLHEVINGLLSRSDSSIARHIPIGVIPAGTKNLLAVSLGITSLEQAVEIILRNSIHYVDVLSISSVKQHFLYPTKDSYTNEHNNDYMVENNEAESNNVSHDASGRNPMFNNTQFSKNSDIAYNNEFNYPQKSTGEYQVVENWNCVQGSTEDHPDGMTFLIAGKCSHLSKDFKIFPYSHISDGYIDLLISTQSDKKKLLPWIFTPTNKAGLEINYNLADSTRDNWLIDVNQCIQYYKTKELIFKIGNFEIPLSIDGELTDIRETFGFGCDTLKIETHKNWCAIFIFVNHPGMSGSFDIYSPTHTHIYGNRYER</sequence>
<proteinExistence type="predicted"/>
<name>D3BEB1_HETP5</name>
<evidence type="ECO:0000313" key="4">
    <source>
        <dbReference type="Proteomes" id="UP000001396"/>
    </source>
</evidence>
<dbReference type="Pfam" id="PF00781">
    <property type="entry name" value="DAGK_cat"/>
    <property type="match status" value="1"/>
</dbReference>
<dbReference type="PANTHER" id="PTHR12358">
    <property type="entry name" value="SPHINGOSINE KINASE"/>
    <property type="match status" value="1"/>
</dbReference>
<dbReference type="PANTHER" id="PTHR12358:SF54">
    <property type="entry name" value="SPHINGOSINE KINASE RELATED PROTEIN"/>
    <property type="match status" value="1"/>
</dbReference>
<dbReference type="InParanoid" id="D3BEB1"/>
<dbReference type="GO" id="GO:0016301">
    <property type="term" value="F:kinase activity"/>
    <property type="evidence" value="ECO:0007669"/>
    <property type="project" value="UniProtKB-KW"/>
</dbReference>
<organism evidence="3 4">
    <name type="scientific">Heterostelium pallidum (strain ATCC 26659 / Pp 5 / PN500)</name>
    <name type="common">Cellular slime mold</name>
    <name type="synonym">Polysphondylium pallidum</name>
    <dbReference type="NCBI Taxonomy" id="670386"/>
    <lineage>
        <taxon>Eukaryota</taxon>
        <taxon>Amoebozoa</taxon>
        <taxon>Evosea</taxon>
        <taxon>Eumycetozoa</taxon>
        <taxon>Dictyostelia</taxon>
        <taxon>Acytosteliales</taxon>
        <taxon>Acytosteliaceae</taxon>
        <taxon>Heterostelium</taxon>
    </lineage>
</organism>
<accession>D3BEB1</accession>
<dbReference type="FunCoup" id="D3BEB1">
    <property type="interactions" value="421"/>
</dbReference>
<comment type="caution">
    <text evidence="3">The sequence shown here is derived from an EMBL/GenBank/DDBJ whole genome shotgun (WGS) entry which is preliminary data.</text>
</comment>
<dbReference type="EMBL" id="ADBJ01000031">
    <property type="protein sequence ID" value="EFA80242.1"/>
    <property type="molecule type" value="Genomic_DNA"/>
</dbReference>
<dbReference type="InterPro" id="IPR017438">
    <property type="entry name" value="ATP-NAD_kinase_N"/>
</dbReference>
<feature type="domain" description="DAGKc" evidence="2">
    <location>
        <begin position="42"/>
        <end position="153"/>
    </location>
</feature>
<dbReference type="InterPro" id="IPR016064">
    <property type="entry name" value="NAD/diacylglycerol_kinase_sf"/>
</dbReference>
<feature type="compositionally biased region" description="Low complexity" evidence="1">
    <location>
        <begin position="1"/>
        <end position="30"/>
    </location>
</feature>
<feature type="region of interest" description="Disordered" evidence="1">
    <location>
        <begin position="1"/>
        <end position="34"/>
    </location>
</feature>
<keyword evidence="3" id="KW-0808">Transferase</keyword>
<dbReference type="RefSeq" id="XP_020432362.1">
    <property type="nucleotide sequence ID" value="XM_020577914.1"/>
</dbReference>
<dbReference type="Gene3D" id="3.40.50.10330">
    <property type="entry name" value="Probable inorganic polyphosphate/atp-NAD kinase, domain 1"/>
    <property type="match status" value="1"/>
</dbReference>
<reference evidence="3 4" key="1">
    <citation type="journal article" date="2011" name="Genome Res.">
        <title>Phylogeny-wide analysis of social amoeba genomes highlights ancient origins for complex intercellular communication.</title>
        <authorList>
            <person name="Heidel A.J."/>
            <person name="Lawal H.M."/>
            <person name="Felder M."/>
            <person name="Schilde C."/>
            <person name="Helps N.R."/>
            <person name="Tunggal B."/>
            <person name="Rivero F."/>
            <person name="John U."/>
            <person name="Schleicher M."/>
            <person name="Eichinger L."/>
            <person name="Platzer M."/>
            <person name="Noegel A.A."/>
            <person name="Schaap P."/>
            <person name="Gloeckner G."/>
        </authorList>
    </citation>
    <scope>NUCLEOTIDE SEQUENCE [LARGE SCALE GENOMIC DNA]</scope>
    <source>
        <strain evidence="4">ATCC 26659 / Pp 5 / PN500</strain>
    </source>
</reference>
<gene>
    <name evidence="3" type="primary">sgkD</name>
    <name evidence="3" type="ORF">PPL_07067</name>
</gene>
<evidence type="ECO:0000313" key="3">
    <source>
        <dbReference type="EMBL" id="EFA80242.1"/>
    </source>
</evidence>
<dbReference type="SUPFAM" id="SSF111331">
    <property type="entry name" value="NAD kinase/diacylglycerol kinase-like"/>
    <property type="match status" value="1"/>
</dbReference>
<keyword evidence="3" id="KW-0418">Kinase</keyword>